<dbReference type="Proteomes" id="UP000789860">
    <property type="component" value="Unassembled WGS sequence"/>
</dbReference>
<gene>
    <name evidence="1" type="ORF">SCALOS_LOCUS3254</name>
</gene>
<proteinExistence type="predicted"/>
<protein>
    <submittedName>
        <fullName evidence="1">161_t:CDS:1</fullName>
    </submittedName>
</protein>
<accession>A0ACA9KYQ1</accession>
<reference evidence="1" key="1">
    <citation type="submission" date="2021-06" db="EMBL/GenBank/DDBJ databases">
        <authorList>
            <person name="Kallberg Y."/>
            <person name="Tangrot J."/>
            <person name="Rosling A."/>
        </authorList>
    </citation>
    <scope>NUCLEOTIDE SEQUENCE</scope>
    <source>
        <strain evidence="1">AU212A</strain>
    </source>
</reference>
<organism evidence="1 2">
    <name type="scientific">Scutellospora calospora</name>
    <dbReference type="NCBI Taxonomy" id="85575"/>
    <lineage>
        <taxon>Eukaryota</taxon>
        <taxon>Fungi</taxon>
        <taxon>Fungi incertae sedis</taxon>
        <taxon>Mucoromycota</taxon>
        <taxon>Glomeromycotina</taxon>
        <taxon>Glomeromycetes</taxon>
        <taxon>Diversisporales</taxon>
        <taxon>Gigasporaceae</taxon>
        <taxon>Scutellospora</taxon>
    </lineage>
</organism>
<comment type="caution">
    <text evidence="1">The sequence shown here is derived from an EMBL/GenBank/DDBJ whole genome shotgun (WGS) entry which is preliminary data.</text>
</comment>
<name>A0ACA9KYQ1_9GLOM</name>
<keyword evidence="2" id="KW-1185">Reference proteome</keyword>
<dbReference type="EMBL" id="CAJVPM010003434">
    <property type="protein sequence ID" value="CAG8501296.1"/>
    <property type="molecule type" value="Genomic_DNA"/>
</dbReference>
<sequence length="109" mass="12708">MLDNKAFKQFKNEIKSLYNNNVNHSNIIKLYGFTRAILRNEREKIIPGTPPDYANLYEKCWSSDPEKRPALNEILTTFEKLSSLSVKFIINNIDGDDQQYKNLSEYSNS</sequence>
<evidence type="ECO:0000313" key="2">
    <source>
        <dbReference type="Proteomes" id="UP000789860"/>
    </source>
</evidence>
<evidence type="ECO:0000313" key="1">
    <source>
        <dbReference type="EMBL" id="CAG8501296.1"/>
    </source>
</evidence>